<evidence type="ECO:0000259" key="2">
    <source>
        <dbReference type="Pfam" id="PF00188"/>
    </source>
</evidence>
<proteinExistence type="predicted"/>
<reference evidence="3 4" key="1">
    <citation type="submission" date="2019-04" db="EMBL/GenBank/DDBJ databases">
        <title>Step-wise assembly of the neonatal virome modulated by breast feeding.</title>
        <authorList>
            <person name="Liang G."/>
            <person name="Bushman F."/>
        </authorList>
    </citation>
    <scope>NUCLEOTIDE SEQUENCE [LARGE SCALE GENOMIC DNA]</scope>
    <source>
        <strain evidence="3 4">E3404</strain>
    </source>
</reference>
<feature type="domain" description="SCP" evidence="2">
    <location>
        <begin position="80"/>
        <end position="156"/>
    </location>
</feature>
<dbReference type="AlphaFoldDB" id="A0A6I4XWB8"/>
<dbReference type="SUPFAM" id="SSF55797">
    <property type="entry name" value="PR-1-like"/>
    <property type="match status" value="1"/>
</dbReference>
<dbReference type="InterPro" id="IPR014044">
    <property type="entry name" value="CAP_dom"/>
</dbReference>
<comment type="caution">
    <text evidence="3">The sequence shown here is derived from an EMBL/GenBank/DDBJ whole genome shotgun (WGS) entry which is preliminary data.</text>
</comment>
<keyword evidence="3" id="KW-0645">Protease</keyword>
<gene>
    <name evidence="3" type="ORF">GTI89_17545</name>
</gene>
<name>A0A6I4XWB8_ENTGA</name>
<keyword evidence="3" id="KW-0378">Hydrolase</keyword>
<feature type="compositionally biased region" description="Polar residues" evidence="1">
    <location>
        <begin position="24"/>
        <end position="44"/>
    </location>
</feature>
<accession>A0A6I4XWB8</accession>
<evidence type="ECO:0000256" key="1">
    <source>
        <dbReference type="SAM" id="MobiDB-lite"/>
    </source>
</evidence>
<protein>
    <submittedName>
        <fullName evidence="3">Serine protease</fullName>
    </submittedName>
</protein>
<evidence type="ECO:0000313" key="3">
    <source>
        <dbReference type="EMBL" id="MXS27848.1"/>
    </source>
</evidence>
<feature type="compositionally biased region" description="Gly residues" evidence="1">
    <location>
        <begin position="45"/>
        <end position="54"/>
    </location>
</feature>
<dbReference type="InterPro" id="IPR035940">
    <property type="entry name" value="CAP_sf"/>
</dbReference>
<dbReference type="Proteomes" id="UP000439965">
    <property type="component" value="Unassembled WGS sequence"/>
</dbReference>
<dbReference type="Pfam" id="PF00188">
    <property type="entry name" value="CAP"/>
    <property type="match status" value="1"/>
</dbReference>
<evidence type="ECO:0000313" key="4">
    <source>
        <dbReference type="Proteomes" id="UP000439965"/>
    </source>
</evidence>
<dbReference type="Gene3D" id="3.40.33.10">
    <property type="entry name" value="CAP"/>
    <property type="match status" value="1"/>
</dbReference>
<dbReference type="RefSeq" id="WP_237440965.1">
    <property type="nucleotide sequence ID" value="NZ_WVTI01000270.1"/>
</dbReference>
<feature type="compositionally biased region" description="Low complexity" evidence="1">
    <location>
        <begin position="1"/>
        <end position="23"/>
    </location>
</feature>
<dbReference type="GO" id="GO:0008233">
    <property type="term" value="F:peptidase activity"/>
    <property type="evidence" value="ECO:0007669"/>
    <property type="project" value="UniProtKB-KW"/>
</dbReference>
<feature type="compositionally biased region" description="Pro residues" evidence="1">
    <location>
        <begin position="58"/>
        <end position="74"/>
    </location>
</feature>
<dbReference type="GO" id="GO:0006508">
    <property type="term" value="P:proteolysis"/>
    <property type="evidence" value="ECO:0007669"/>
    <property type="project" value="UniProtKB-KW"/>
</dbReference>
<dbReference type="EMBL" id="WVTI01000270">
    <property type="protein sequence ID" value="MXS27848.1"/>
    <property type="molecule type" value="Genomic_DNA"/>
</dbReference>
<sequence length="158" mass="16197">SATESSTQQTTETTTPSTDNSATENTGSSSSEQPVQPTTPSDNGNNGGQTGGGTVTPTPTPEPEKPTPPTPTPSADPTINALNVLRQSLGLRPVVWDAGLAASATARAAQVEAGGIPNDHWSRGDEVIAIMWAPGNSVIMAWYNETNMVTASGSGHRD</sequence>
<feature type="non-terminal residue" evidence="3">
    <location>
        <position position="1"/>
    </location>
</feature>
<feature type="non-terminal residue" evidence="3">
    <location>
        <position position="158"/>
    </location>
</feature>
<organism evidence="3 4">
    <name type="scientific">Enterococcus gallinarum</name>
    <dbReference type="NCBI Taxonomy" id="1353"/>
    <lineage>
        <taxon>Bacteria</taxon>
        <taxon>Bacillati</taxon>
        <taxon>Bacillota</taxon>
        <taxon>Bacilli</taxon>
        <taxon>Lactobacillales</taxon>
        <taxon>Enterococcaceae</taxon>
        <taxon>Enterococcus</taxon>
    </lineage>
</organism>
<feature type="region of interest" description="Disordered" evidence="1">
    <location>
        <begin position="1"/>
        <end position="78"/>
    </location>
</feature>